<sequence>MSGSLAKVRVQAYLTRQVSPMHTSTLPRAGWRPLVAGVLCALALSAAAPGAAHAQAGYMPDETARHEGTWLQWPHAYTYGRAYRDRLDPTWVAMTRALVASENVHLIVYDANEQTRVRALLSAAGVALTKVSFLIRPTDDVWVRDNGPLFVYDRNDQLTITDWGFNGWGFDAPYRKDDVVPAAVAGRLGLPRVDVNDVVLEGGAIEVDGRGVLMATRSSTREPNRNAELSEAELEAVLSEQLGVSKFIWLDGAPGGKDDITDMHIDGFARFGTPDTVVTMSRADLRQWGLSSTDIDRLYRASDIDGAAYRIVQLPLTARDVVTAYGYELGYKGSYVNYYVGNTVVLMPEYKDPNDAVAKSILQGLYPGRSVIGIDVRNLYRNGGMVHCVTQQQPAAL</sequence>
<dbReference type="SUPFAM" id="SSF55909">
    <property type="entry name" value="Pentein"/>
    <property type="match status" value="1"/>
</dbReference>
<dbReference type="Pfam" id="PF04371">
    <property type="entry name" value="PAD_porph"/>
    <property type="match status" value="1"/>
</dbReference>
<dbReference type="EC" id="3.5.3.12" evidence="2"/>
<gene>
    <name evidence="2" type="ORF">AZ78_2432</name>
</gene>
<dbReference type="PANTHER" id="PTHR31377:SF0">
    <property type="entry name" value="AGMATINE DEIMINASE-RELATED"/>
    <property type="match status" value="1"/>
</dbReference>
<evidence type="ECO:0000313" key="2">
    <source>
        <dbReference type="EMBL" id="KWS04882.1"/>
    </source>
</evidence>
<dbReference type="AlphaFoldDB" id="A0A120AGN7"/>
<organism evidence="2 3">
    <name type="scientific">Lysobacter capsici AZ78</name>
    <dbReference type="NCBI Taxonomy" id="1444315"/>
    <lineage>
        <taxon>Bacteria</taxon>
        <taxon>Pseudomonadati</taxon>
        <taxon>Pseudomonadota</taxon>
        <taxon>Gammaproteobacteria</taxon>
        <taxon>Lysobacterales</taxon>
        <taxon>Lysobacteraceae</taxon>
        <taxon>Lysobacter</taxon>
    </lineage>
</organism>
<proteinExistence type="predicted"/>
<keyword evidence="3" id="KW-1185">Reference proteome</keyword>
<dbReference type="Proteomes" id="UP000023435">
    <property type="component" value="Unassembled WGS sequence"/>
</dbReference>
<evidence type="ECO:0000256" key="1">
    <source>
        <dbReference type="ARBA" id="ARBA00022801"/>
    </source>
</evidence>
<dbReference type="PANTHER" id="PTHR31377">
    <property type="entry name" value="AGMATINE DEIMINASE-RELATED"/>
    <property type="match status" value="1"/>
</dbReference>
<reference evidence="2 3" key="1">
    <citation type="journal article" date="2014" name="Genome Announc.">
        <title>Draft Genome Sequence of Lysobacter capsici AZ78, a Bacterium Antagonistic to Plant-Pathogenic Oomycetes.</title>
        <authorList>
            <person name="Puopolo G."/>
            <person name="Sonego P."/>
            <person name="Engelen K."/>
            <person name="Pertot I."/>
        </authorList>
    </citation>
    <scope>NUCLEOTIDE SEQUENCE [LARGE SCALE GENOMIC DNA]</scope>
    <source>
        <strain evidence="2 3">AZ78</strain>
    </source>
</reference>
<dbReference type="InterPro" id="IPR007466">
    <property type="entry name" value="Peptidyl-Arg-deiminase_porph"/>
</dbReference>
<dbReference type="Gene3D" id="3.75.10.10">
    <property type="entry name" value="L-arginine/glycine Amidinotransferase, Chain A"/>
    <property type="match status" value="1"/>
</dbReference>
<dbReference type="GO" id="GO:0004668">
    <property type="term" value="F:protein-arginine deiminase activity"/>
    <property type="evidence" value="ECO:0007669"/>
    <property type="project" value="InterPro"/>
</dbReference>
<accession>A0A120AGN7</accession>
<dbReference type="GO" id="GO:0047632">
    <property type="term" value="F:agmatine deiminase activity"/>
    <property type="evidence" value="ECO:0007669"/>
    <property type="project" value="UniProtKB-EC"/>
</dbReference>
<comment type="caution">
    <text evidence="2">The sequence shown here is derived from an EMBL/GenBank/DDBJ whole genome shotgun (WGS) entry which is preliminary data.</text>
</comment>
<protein>
    <submittedName>
        <fullName evidence="2">Agmatine deiminase</fullName>
        <ecNumber evidence="2">3.5.3.12</ecNumber>
    </submittedName>
</protein>
<evidence type="ECO:0000313" key="3">
    <source>
        <dbReference type="Proteomes" id="UP000023435"/>
    </source>
</evidence>
<name>A0A120AGN7_9GAMM</name>
<dbReference type="GO" id="GO:0009446">
    <property type="term" value="P:putrescine biosynthetic process"/>
    <property type="evidence" value="ECO:0007669"/>
    <property type="project" value="InterPro"/>
</dbReference>
<dbReference type="EMBL" id="JAJA02000001">
    <property type="protein sequence ID" value="KWS04882.1"/>
    <property type="molecule type" value="Genomic_DNA"/>
</dbReference>
<keyword evidence="1 2" id="KW-0378">Hydrolase</keyword>